<dbReference type="AlphaFoldDB" id="A0A1I1UZB2"/>
<dbReference type="Proteomes" id="UP000198855">
    <property type="component" value="Unassembled WGS sequence"/>
</dbReference>
<dbReference type="STRING" id="1045775.SAMN05216378_1304"/>
<organism evidence="1 2">
    <name type="scientific">Paenibacillus catalpae</name>
    <dbReference type="NCBI Taxonomy" id="1045775"/>
    <lineage>
        <taxon>Bacteria</taxon>
        <taxon>Bacillati</taxon>
        <taxon>Bacillota</taxon>
        <taxon>Bacilli</taxon>
        <taxon>Bacillales</taxon>
        <taxon>Paenibacillaceae</taxon>
        <taxon>Paenibacillus</taxon>
    </lineage>
</organism>
<dbReference type="Gene3D" id="2.120.10.30">
    <property type="entry name" value="TolB, C-terminal domain"/>
    <property type="match status" value="1"/>
</dbReference>
<dbReference type="InterPro" id="IPR011042">
    <property type="entry name" value="6-blade_b-propeller_TolB-like"/>
</dbReference>
<dbReference type="OrthoDB" id="2663372at2"/>
<dbReference type="EMBL" id="FOMT01000001">
    <property type="protein sequence ID" value="SFD76014.1"/>
    <property type="molecule type" value="Genomic_DNA"/>
</dbReference>
<sequence length="392" mass="42532">MRNKIKKWKRLRAIAVSLMAVLLLLMTTGCMGNPRSETIVIPETESEKPANEASLGKEFQVNTIYPLPVSSASELQLLGWTSGEAVIGYLADNVPSVAASNGLQLFVPPYEQSKQLASTTNNDMKILGLSPDGKMIAGLSDSGKGTSLTLVNLDGSQIKPIPDSSIDKQRSLHSRILHWSNNSRFISYLVTGNSRGQLNVVVYDVVEGAAKQYPLLGFSLADRSTSVMLSNDGSSVLIEDGNLVAMAKRNGDGSFVVHYDHPSGNGGSTWIDDDRFMFLGADGTLFQYDHRNGELSVLLEKVGSFSVSPDRKLIAYTRNNEEAVYAGKLQGNNVLYQTAVYQGIVPYQMMWSLSDGALLVDGSKSQAATAQEIAPAPAADQERLRTFVIQFQ</sequence>
<dbReference type="InterPro" id="IPR011659">
    <property type="entry name" value="WD40"/>
</dbReference>
<evidence type="ECO:0000313" key="1">
    <source>
        <dbReference type="EMBL" id="SFD76014.1"/>
    </source>
</evidence>
<name>A0A1I1UZB2_9BACL</name>
<dbReference type="RefSeq" id="WP_091182300.1">
    <property type="nucleotide sequence ID" value="NZ_FOMT01000001.1"/>
</dbReference>
<protein>
    <submittedName>
        <fullName evidence="1">WD40-like Beta Propeller Repeat</fullName>
    </submittedName>
</protein>
<accession>A0A1I1UZB2</accession>
<evidence type="ECO:0000313" key="2">
    <source>
        <dbReference type="Proteomes" id="UP000198855"/>
    </source>
</evidence>
<keyword evidence="2" id="KW-1185">Reference proteome</keyword>
<dbReference type="Pfam" id="PF07676">
    <property type="entry name" value="PD40"/>
    <property type="match status" value="1"/>
</dbReference>
<dbReference type="SUPFAM" id="SSF69304">
    <property type="entry name" value="Tricorn protease N-terminal domain"/>
    <property type="match status" value="1"/>
</dbReference>
<proteinExistence type="predicted"/>
<gene>
    <name evidence="1" type="ORF">SAMN05216378_1304</name>
</gene>
<dbReference type="PROSITE" id="PS51257">
    <property type="entry name" value="PROKAR_LIPOPROTEIN"/>
    <property type="match status" value="1"/>
</dbReference>
<reference evidence="2" key="1">
    <citation type="submission" date="2016-10" db="EMBL/GenBank/DDBJ databases">
        <authorList>
            <person name="Varghese N."/>
            <person name="Submissions S."/>
        </authorList>
    </citation>
    <scope>NUCLEOTIDE SEQUENCE [LARGE SCALE GENOMIC DNA]</scope>
    <source>
        <strain evidence="2">CGMCC 1.10784</strain>
    </source>
</reference>